<feature type="disulfide bond" evidence="14">
    <location>
        <begin position="759"/>
        <end position="813"/>
    </location>
</feature>
<organism evidence="19 20">
    <name type="scientific">Rubroshorea leprosula</name>
    <dbReference type="NCBI Taxonomy" id="152421"/>
    <lineage>
        <taxon>Eukaryota</taxon>
        <taxon>Viridiplantae</taxon>
        <taxon>Streptophyta</taxon>
        <taxon>Embryophyta</taxon>
        <taxon>Tracheophyta</taxon>
        <taxon>Spermatophyta</taxon>
        <taxon>Magnoliopsida</taxon>
        <taxon>eudicotyledons</taxon>
        <taxon>Gunneridae</taxon>
        <taxon>Pentapetalae</taxon>
        <taxon>rosids</taxon>
        <taxon>malvids</taxon>
        <taxon>Malvales</taxon>
        <taxon>Dipterocarpaceae</taxon>
        <taxon>Rubroshorea</taxon>
    </lineage>
</organism>
<feature type="transmembrane region" description="Helical" evidence="16">
    <location>
        <begin position="650"/>
        <end position="674"/>
    </location>
</feature>
<keyword evidence="5 17" id="KW-0732">Signal</keyword>
<feature type="transmembrane region" description="Helical" evidence="16">
    <location>
        <begin position="830"/>
        <end position="850"/>
    </location>
</feature>
<dbReference type="InterPro" id="IPR044440">
    <property type="entry name" value="GABAb_receptor_plant_PBP1"/>
</dbReference>
<evidence type="ECO:0000256" key="12">
    <source>
        <dbReference type="ARBA" id="ARBA00023303"/>
    </source>
</evidence>
<evidence type="ECO:0000256" key="8">
    <source>
        <dbReference type="ARBA" id="ARBA00023136"/>
    </source>
</evidence>
<evidence type="ECO:0000256" key="7">
    <source>
        <dbReference type="ARBA" id="ARBA00023065"/>
    </source>
</evidence>
<evidence type="ECO:0000256" key="6">
    <source>
        <dbReference type="ARBA" id="ARBA00022989"/>
    </source>
</evidence>
<evidence type="ECO:0000256" key="4">
    <source>
        <dbReference type="ARBA" id="ARBA00022692"/>
    </source>
</evidence>
<dbReference type="CDD" id="cd13686">
    <property type="entry name" value="GluR_Plant"/>
    <property type="match status" value="1"/>
</dbReference>
<evidence type="ECO:0000256" key="9">
    <source>
        <dbReference type="ARBA" id="ARBA00023170"/>
    </source>
</evidence>
<dbReference type="GO" id="GO:0015276">
    <property type="term" value="F:ligand-gated monoatomic ion channel activity"/>
    <property type="evidence" value="ECO:0007669"/>
    <property type="project" value="InterPro"/>
</dbReference>
<dbReference type="Pfam" id="PF00060">
    <property type="entry name" value="Lig_chan"/>
    <property type="match status" value="1"/>
</dbReference>
<dbReference type="SUPFAM" id="SSF53822">
    <property type="entry name" value="Periplasmic binding protein-like I"/>
    <property type="match status" value="1"/>
</dbReference>
<feature type="transmembrane region" description="Helical" evidence="16">
    <location>
        <begin position="590"/>
        <end position="608"/>
    </location>
</feature>
<name>A0AAV5KYZ5_9ROSI</name>
<keyword evidence="8 13" id="KW-0472">Membrane</keyword>
<dbReference type="InterPro" id="IPR001828">
    <property type="entry name" value="ANF_lig-bd_rcpt"/>
</dbReference>
<dbReference type="PANTHER" id="PTHR18966">
    <property type="entry name" value="IONOTROPIC GLUTAMATE RECEPTOR"/>
    <property type="match status" value="1"/>
</dbReference>
<dbReference type="Gene3D" id="3.40.50.2300">
    <property type="match status" value="2"/>
</dbReference>
<evidence type="ECO:0000256" key="1">
    <source>
        <dbReference type="ARBA" id="ARBA00004141"/>
    </source>
</evidence>
<evidence type="ECO:0000313" key="19">
    <source>
        <dbReference type="EMBL" id="GKV30218.1"/>
    </source>
</evidence>
<dbReference type="CDD" id="cd19990">
    <property type="entry name" value="PBP1_GABAb_receptor_plant"/>
    <property type="match status" value="1"/>
</dbReference>
<dbReference type="EMBL" id="BPVZ01000086">
    <property type="protein sequence ID" value="GKV30218.1"/>
    <property type="molecule type" value="Genomic_DNA"/>
</dbReference>
<dbReference type="InterPro" id="IPR017103">
    <property type="entry name" value="Iontropic_Glu_rcpt_pln"/>
</dbReference>
<dbReference type="InterPro" id="IPR015683">
    <property type="entry name" value="Ionotropic_Glu_rcpt"/>
</dbReference>
<keyword evidence="12 13" id="KW-0407">Ion channel</keyword>
<dbReference type="Gene3D" id="1.10.287.70">
    <property type="match status" value="1"/>
</dbReference>
<feature type="region of interest" description="Disordered" evidence="15">
    <location>
        <begin position="891"/>
        <end position="940"/>
    </location>
</feature>
<keyword evidence="4 16" id="KW-0812">Transmembrane</keyword>
<feature type="chain" id="PRO_5044011463" description="Glutamate receptor" evidence="17">
    <location>
        <begin position="21"/>
        <end position="940"/>
    </location>
</feature>
<evidence type="ECO:0000256" key="17">
    <source>
        <dbReference type="SAM" id="SignalP"/>
    </source>
</evidence>
<evidence type="ECO:0000259" key="18">
    <source>
        <dbReference type="SMART" id="SM00079"/>
    </source>
</evidence>
<keyword evidence="20" id="KW-1185">Reference proteome</keyword>
<comment type="subcellular location">
    <subcellularLocation>
        <location evidence="1">Membrane</location>
        <topology evidence="1">Multi-pass membrane protein</topology>
    </subcellularLocation>
</comment>
<keyword evidence="14" id="KW-1015">Disulfide bond</keyword>
<keyword evidence="9 13" id="KW-0675">Receptor</keyword>
<keyword evidence="6 16" id="KW-1133">Transmembrane helix</keyword>
<dbReference type="SMART" id="SM00079">
    <property type="entry name" value="PBPe"/>
    <property type="match status" value="1"/>
</dbReference>
<protein>
    <recommendedName>
        <fullName evidence="13">Glutamate receptor</fullName>
    </recommendedName>
</protein>
<evidence type="ECO:0000256" key="13">
    <source>
        <dbReference type="PIRNR" id="PIRNR037090"/>
    </source>
</evidence>
<sequence length="940" mass="104494">MNRVGLWLLVVLVLFYNVICINVATRPEIVTVGAMFSFISPIGKPSKIAIDAAVEDINSNPGILKGTKLRIEMMDTNYSGFLGIVEALRFMEKETVAIIGPQSSVTAHAISHIANVLQLPLLSFASTDPTLSPIQFPFFVRTAQNDLYQMAAIAELVDFYGWREVIAIYEDDDHGRNGIAALGDKLAERRGKISYKAALSPNPTQDEITNLLVKIAMFESRIIVVHVPGSWGPKVFSVAQQFGMLSNGYVWIATSWLSTVLDTNSPLGQDAMDNIQGVLTLRMYTPQSELKRKFISRWSNLTRGKVVDGRPIGLNAYALYAYDTVWLLARALDAFFEQGGNISFSNQPLASKLRGGNLHLNTLNVFDGGKLLLRNILQISMNGLTGQVRFTSDRNLIHPAFEVINVVGNGYRKIGCWSNHSGLSILPPEALWSKPPNRSSSNQKLRDVIWPGQTTEKPRGWIFPNSGRHLKIGVPNRVSYREFVLVQGQSISGYCIDVFTAALNFLPYAVPYKLIAYGDGRTNPSGTELVSLITAGVFDAVIGDIAITTNRTRMADFTQPYIQSGLAVVAPVKNVDSGAWAFLRPFTGSMWGVTAIFFLVVGSIVWILEHRLNDDFRGPPRRQAVTILWFSFSTWFFAHRENIVSTMGRLILIIWLFVVLIINSSYTASLTSILTVQQLSSPIKGIETLKSSSDPIGYQQGSYAQNYLINELSIHESRLKPFNSLEESAQALKDGPSKGGVVAMVDDRAYLELFLSSRCEFSIVGQEFTKNGWGFAFPKDSPLAVDMSTAILKLSENGDLQRIHDKWLLRRACSSQGAKTEVDRLPLKSFWGLFVICALACLIALLLHFLKMVRQFSKHYPEEPQYSSRSSPTARLQTFFSFFDEKEDDVRSRSKRRQIEGSTSRSCRTDRGSTSNPNYDRGHIDTEISSNNTTGNGSQV</sequence>
<dbReference type="Pfam" id="PF01094">
    <property type="entry name" value="ANF_receptor"/>
    <property type="match status" value="1"/>
</dbReference>
<evidence type="ECO:0000256" key="11">
    <source>
        <dbReference type="ARBA" id="ARBA00023286"/>
    </source>
</evidence>
<comment type="similarity">
    <text evidence="2 13">Belongs to the glutamate-gated ion channel (TC 1.A.10.1) family.</text>
</comment>
<proteinExistence type="inferred from homology"/>
<keyword evidence="11 13" id="KW-1071">Ligand-gated ion channel</keyword>
<comment type="function">
    <text evidence="13">Glutamate-gated receptor that probably acts as non-selective cation channel.</text>
</comment>
<evidence type="ECO:0000256" key="5">
    <source>
        <dbReference type="ARBA" id="ARBA00022729"/>
    </source>
</evidence>
<dbReference type="Proteomes" id="UP001054252">
    <property type="component" value="Unassembled WGS sequence"/>
</dbReference>
<accession>A0AAV5KYZ5</accession>
<keyword evidence="7 13" id="KW-0406">Ion transport</keyword>
<reference evidence="19 20" key="1">
    <citation type="journal article" date="2021" name="Commun. Biol.">
        <title>The genome of Shorea leprosula (Dipterocarpaceae) highlights the ecological relevance of drought in aseasonal tropical rainforests.</title>
        <authorList>
            <person name="Ng K.K.S."/>
            <person name="Kobayashi M.J."/>
            <person name="Fawcett J.A."/>
            <person name="Hatakeyama M."/>
            <person name="Paape T."/>
            <person name="Ng C.H."/>
            <person name="Ang C.C."/>
            <person name="Tnah L.H."/>
            <person name="Lee C.T."/>
            <person name="Nishiyama T."/>
            <person name="Sese J."/>
            <person name="O'Brien M.J."/>
            <person name="Copetti D."/>
            <person name="Mohd Noor M.I."/>
            <person name="Ong R.C."/>
            <person name="Putra M."/>
            <person name="Sireger I.Z."/>
            <person name="Indrioko S."/>
            <person name="Kosugi Y."/>
            <person name="Izuno A."/>
            <person name="Isagi Y."/>
            <person name="Lee S.L."/>
            <person name="Shimizu K.K."/>
        </authorList>
    </citation>
    <scope>NUCLEOTIDE SEQUENCE [LARGE SCALE GENOMIC DNA]</scope>
    <source>
        <strain evidence="19">214</strain>
    </source>
</reference>
<dbReference type="FunFam" id="3.40.190.10:FF:000054">
    <property type="entry name" value="Glutamate receptor"/>
    <property type="match status" value="1"/>
</dbReference>
<dbReference type="GO" id="GO:0016020">
    <property type="term" value="C:membrane"/>
    <property type="evidence" value="ECO:0007669"/>
    <property type="project" value="UniProtKB-SubCell"/>
</dbReference>
<evidence type="ECO:0000256" key="14">
    <source>
        <dbReference type="PIRSR" id="PIRSR037090-50"/>
    </source>
</evidence>
<evidence type="ECO:0000256" key="15">
    <source>
        <dbReference type="SAM" id="MobiDB-lite"/>
    </source>
</evidence>
<feature type="compositionally biased region" description="Polar residues" evidence="15">
    <location>
        <begin position="927"/>
        <end position="940"/>
    </location>
</feature>
<dbReference type="FunFam" id="3.40.50.2300:FF:000081">
    <property type="entry name" value="Glutamate receptor"/>
    <property type="match status" value="1"/>
</dbReference>
<evidence type="ECO:0000256" key="16">
    <source>
        <dbReference type="SAM" id="Phobius"/>
    </source>
</evidence>
<dbReference type="GO" id="GO:0009611">
    <property type="term" value="P:response to wounding"/>
    <property type="evidence" value="ECO:0007669"/>
    <property type="project" value="UniProtKB-ARBA"/>
</dbReference>
<dbReference type="PRINTS" id="PR01176">
    <property type="entry name" value="GABABRECEPTR"/>
</dbReference>
<feature type="compositionally biased region" description="Polar residues" evidence="15">
    <location>
        <begin position="900"/>
        <end position="918"/>
    </location>
</feature>
<dbReference type="FunFam" id="3.40.190.10:FF:000175">
    <property type="entry name" value="Glutamate receptor"/>
    <property type="match status" value="1"/>
</dbReference>
<evidence type="ECO:0000256" key="10">
    <source>
        <dbReference type="ARBA" id="ARBA00023180"/>
    </source>
</evidence>
<gene>
    <name evidence="19" type="ORF">SLEP1_g39057</name>
</gene>
<dbReference type="GO" id="GO:0007165">
    <property type="term" value="P:signal transduction"/>
    <property type="evidence" value="ECO:0007669"/>
    <property type="project" value="UniProtKB-ARBA"/>
</dbReference>
<feature type="domain" description="Ionotropic glutamate receptor C-terminal" evidence="18">
    <location>
        <begin position="471"/>
        <end position="810"/>
    </location>
</feature>
<dbReference type="SUPFAM" id="SSF53850">
    <property type="entry name" value="Periplasmic binding protein-like II"/>
    <property type="match status" value="1"/>
</dbReference>
<evidence type="ECO:0000313" key="20">
    <source>
        <dbReference type="Proteomes" id="UP001054252"/>
    </source>
</evidence>
<dbReference type="InterPro" id="IPR028082">
    <property type="entry name" value="Peripla_BP_I"/>
</dbReference>
<evidence type="ECO:0000256" key="2">
    <source>
        <dbReference type="ARBA" id="ARBA00008685"/>
    </source>
</evidence>
<dbReference type="AlphaFoldDB" id="A0AAV5KYZ5"/>
<dbReference type="PIRSF" id="PIRSF037090">
    <property type="entry name" value="Iontro_Glu-like_rcpt_pln"/>
    <property type="match status" value="1"/>
</dbReference>
<dbReference type="Gene3D" id="3.40.190.10">
    <property type="entry name" value="Periplasmic binding protein-like II"/>
    <property type="match status" value="2"/>
</dbReference>
<evidence type="ECO:0000256" key="3">
    <source>
        <dbReference type="ARBA" id="ARBA00022448"/>
    </source>
</evidence>
<comment type="caution">
    <text evidence="19">The sequence shown here is derived from an EMBL/GenBank/DDBJ whole genome shotgun (WGS) entry which is preliminary data.</text>
</comment>
<dbReference type="InterPro" id="IPR001320">
    <property type="entry name" value="Iontro_rcpt_C"/>
</dbReference>
<keyword evidence="3 13" id="KW-0813">Transport</keyword>
<dbReference type="FunFam" id="1.10.287.70:FF:000037">
    <property type="entry name" value="Glutamate receptor"/>
    <property type="match status" value="1"/>
</dbReference>
<keyword evidence="10" id="KW-0325">Glycoprotein</keyword>
<feature type="signal peptide" evidence="17">
    <location>
        <begin position="1"/>
        <end position="20"/>
    </location>
</feature>
<dbReference type="GO" id="GO:1901701">
    <property type="term" value="P:cellular response to oxygen-containing compound"/>
    <property type="evidence" value="ECO:0007669"/>
    <property type="project" value="UniProtKB-ARBA"/>
</dbReference>